<evidence type="ECO:0000313" key="3">
    <source>
        <dbReference type="Proteomes" id="UP000799770"/>
    </source>
</evidence>
<keyword evidence="1" id="KW-0732">Signal</keyword>
<sequence>MSRFATFALSLLCLGSGVLAAPDDTPYANEARVKVYLFAQPAFYSQVAVDAYKHACVSLDNNLIDGLVQSFLIGGYDIPTVYNRRDDWYCHFYQSYDCSNDGTANTTLTFSDGVNYLGSAGWNGRIHSLRCLVEDV</sequence>
<dbReference type="OrthoDB" id="3774233at2759"/>
<reference evidence="2" key="1">
    <citation type="journal article" date="2020" name="Stud. Mycol.">
        <title>101 Dothideomycetes genomes: a test case for predicting lifestyles and emergence of pathogens.</title>
        <authorList>
            <person name="Haridas S."/>
            <person name="Albert R."/>
            <person name="Binder M."/>
            <person name="Bloem J."/>
            <person name="Labutti K."/>
            <person name="Salamov A."/>
            <person name="Andreopoulos B."/>
            <person name="Baker S."/>
            <person name="Barry K."/>
            <person name="Bills G."/>
            <person name="Bluhm B."/>
            <person name="Cannon C."/>
            <person name="Castanera R."/>
            <person name="Culley D."/>
            <person name="Daum C."/>
            <person name="Ezra D."/>
            <person name="Gonzalez J."/>
            <person name="Henrissat B."/>
            <person name="Kuo A."/>
            <person name="Liang C."/>
            <person name="Lipzen A."/>
            <person name="Lutzoni F."/>
            <person name="Magnuson J."/>
            <person name="Mondo S."/>
            <person name="Nolan M."/>
            <person name="Ohm R."/>
            <person name="Pangilinan J."/>
            <person name="Park H.-J."/>
            <person name="Ramirez L."/>
            <person name="Alfaro M."/>
            <person name="Sun H."/>
            <person name="Tritt A."/>
            <person name="Yoshinaga Y."/>
            <person name="Zwiers L.-H."/>
            <person name="Turgeon B."/>
            <person name="Goodwin S."/>
            <person name="Spatafora J."/>
            <person name="Crous P."/>
            <person name="Grigoriev I."/>
        </authorList>
    </citation>
    <scope>NUCLEOTIDE SEQUENCE</scope>
    <source>
        <strain evidence="2">CBS 627.86</strain>
    </source>
</reference>
<gene>
    <name evidence="2" type="ORF">BDV96DRAFT_505414</name>
</gene>
<name>A0A6A5YL26_9PLEO</name>
<dbReference type="EMBL" id="ML977351">
    <property type="protein sequence ID" value="KAF2107806.1"/>
    <property type="molecule type" value="Genomic_DNA"/>
</dbReference>
<protein>
    <recommendedName>
        <fullName evidence="4">Beta/gamma crystallin 'Greek key' domain-containing protein</fullName>
    </recommendedName>
</protein>
<evidence type="ECO:0000256" key="1">
    <source>
        <dbReference type="SAM" id="SignalP"/>
    </source>
</evidence>
<proteinExistence type="predicted"/>
<evidence type="ECO:0008006" key="4">
    <source>
        <dbReference type="Google" id="ProtNLM"/>
    </source>
</evidence>
<dbReference type="Proteomes" id="UP000799770">
    <property type="component" value="Unassembled WGS sequence"/>
</dbReference>
<accession>A0A6A5YL26</accession>
<keyword evidence="3" id="KW-1185">Reference proteome</keyword>
<feature type="chain" id="PRO_5025583570" description="Beta/gamma crystallin 'Greek key' domain-containing protein" evidence="1">
    <location>
        <begin position="21"/>
        <end position="136"/>
    </location>
</feature>
<evidence type="ECO:0000313" key="2">
    <source>
        <dbReference type="EMBL" id="KAF2107806.1"/>
    </source>
</evidence>
<feature type="signal peptide" evidence="1">
    <location>
        <begin position="1"/>
        <end position="20"/>
    </location>
</feature>
<organism evidence="2 3">
    <name type="scientific">Lophiotrema nucula</name>
    <dbReference type="NCBI Taxonomy" id="690887"/>
    <lineage>
        <taxon>Eukaryota</taxon>
        <taxon>Fungi</taxon>
        <taxon>Dikarya</taxon>
        <taxon>Ascomycota</taxon>
        <taxon>Pezizomycotina</taxon>
        <taxon>Dothideomycetes</taxon>
        <taxon>Pleosporomycetidae</taxon>
        <taxon>Pleosporales</taxon>
        <taxon>Lophiotremataceae</taxon>
        <taxon>Lophiotrema</taxon>
    </lineage>
</organism>
<dbReference type="AlphaFoldDB" id="A0A6A5YL26"/>